<keyword evidence="3" id="KW-0694">RNA-binding</keyword>
<feature type="binding site" evidence="3">
    <location>
        <position position="102"/>
    </location>
    <ligand>
        <name>ATP</name>
        <dbReference type="ChEBI" id="CHEBI:30616"/>
    </ligand>
</feature>
<dbReference type="GO" id="GO:0005524">
    <property type="term" value="F:ATP binding"/>
    <property type="evidence" value="ECO:0007669"/>
    <property type="project" value="UniProtKB-KW"/>
</dbReference>
<accession>A0A9D1HI64</accession>
<dbReference type="Pfam" id="PF05636">
    <property type="entry name" value="HIGH_NTase1"/>
    <property type="match status" value="1"/>
</dbReference>
<evidence type="ECO:0000256" key="1">
    <source>
        <dbReference type="ARBA" id="ARBA00022598"/>
    </source>
</evidence>
<evidence type="ECO:0000313" key="5">
    <source>
        <dbReference type="Proteomes" id="UP000824164"/>
    </source>
</evidence>
<keyword evidence="3" id="KW-0963">Cytoplasm</keyword>
<keyword evidence="3" id="KW-0820">tRNA-binding</keyword>
<dbReference type="EMBL" id="DVLT01000065">
    <property type="protein sequence ID" value="HIU03626.1"/>
    <property type="molecule type" value="Genomic_DNA"/>
</dbReference>
<protein>
    <recommendedName>
        <fullName evidence="3">tRNA(Met) cytidine acetate ligase</fullName>
        <ecNumber evidence="3">6.3.4.-</ecNumber>
    </recommendedName>
</protein>
<keyword evidence="1 3" id="KW-0436">Ligase</keyword>
<name>A0A9D1HI64_9FIRM</name>
<evidence type="ECO:0000313" key="4">
    <source>
        <dbReference type="EMBL" id="HIU03626.1"/>
    </source>
</evidence>
<keyword evidence="2 3" id="KW-0819">tRNA processing</keyword>
<dbReference type="AlphaFoldDB" id="A0A9D1HI64"/>
<proteinExistence type="inferred from homology"/>
<comment type="catalytic activity">
    <reaction evidence="3">
        <text>cytidine(34) in elongator tRNA(Met) + acetate + ATP = N(4)-acetylcytidine(34) in elongator tRNA(Met) + AMP + diphosphate</text>
        <dbReference type="Rhea" id="RHEA:58144"/>
        <dbReference type="Rhea" id="RHEA-COMP:10693"/>
        <dbReference type="Rhea" id="RHEA-COMP:10694"/>
        <dbReference type="ChEBI" id="CHEBI:30089"/>
        <dbReference type="ChEBI" id="CHEBI:30616"/>
        <dbReference type="ChEBI" id="CHEBI:33019"/>
        <dbReference type="ChEBI" id="CHEBI:74900"/>
        <dbReference type="ChEBI" id="CHEBI:82748"/>
        <dbReference type="ChEBI" id="CHEBI:456215"/>
    </reaction>
</comment>
<dbReference type="GO" id="GO:0016879">
    <property type="term" value="F:ligase activity, forming carbon-nitrogen bonds"/>
    <property type="evidence" value="ECO:0007669"/>
    <property type="project" value="UniProtKB-UniRule"/>
</dbReference>
<dbReference type="SUPFAM" id="SSF52374">
    <property type="entry name" value="Nucleotidylyl transferase"/>
    <property type="match status" value="1"/>
</dbReference>
<dbReference type="EC" id="6.3.4.-" evidence="3"/>
<dbReference type="PANTHER" id="PTHR37825:SF1">
    <property type="entry name" value="TRNA(MET) CYTIDINE ACETATE LIGASE"/>
    <property type="match status" value="1"/>
</dbReference>
<feature type="binding site" evidence="3">
    <location>
        <position position="169"/>
    </location>
    <ligand>
        <name>ATP</name>
        <dbReference type="ChEBI" id="CHEBI:30616"/>
    </ligand>
</feature>
<feature type="binding site" evidence="3">
    <location>
        <begin position="7"/>
        <end position="20"/>
    </location>
    <ligand>
        <name>ATP</name>
        <dbReference type="ChEBI" id="CHEBI:30616"/>
    </ligand>
</feature>
<sequence>MKVAAVITEYNPFHNGHLYQLETIRQRYGADHIIVIMSGDFIQRGGPAFTDKYLRTRMALLGGADLVIELPTPFATSESSVFARGAVHLLDRLGVVDRLFFGCETCEPFFFNACSDILIEEPKVFRNTLKEAVKNGASFPRARAYALSEAYNAAHPGQYLPQTFLSSPNNILALEYYLALKQEQSAIQPMPLLRKGAGYHDEAINGTFASATGIRKALLNDDPSGFPLSEAVPPYVLGSLDQAFGIRCPIIDDDFSQIFASAFLSGSLHPEEMENCYFGKTMYRRMLRQFDGYTVLSDYLSQLKTKSWTRTRIDRSVFRMMLHIPRDYGRRLLEEHDHPWEYIRILGFRKDSTGLLHRIKATSQAPLISKMADAPQKLPSEALSVLDKDIYAADLYRYVQQSKFHTVLKNEWRQPIIQV</sequence>
<dbReference type="PANTHER" id="PTHR37825">
    <property type="entry name" value="TRNA(MET) CYTIDINE ACETATE LIGASE"/>
    <property type="match status" value="1"/>
</dbReference>
<comment type="similarity">
    <text evidence="3">Belongs to the TmcAL family.</text>
</comment>
<reference evidence="4" key="1">
    <citation type="submission" date="2020-10" db="EMBL/GenBank/DDBJ databases">
        <authorList>
            <person name="Gilroy R."/>
        </authorList>
    </citation>
    <scope>NUCLEOTIDE SEQUENCE</scope>
    <source>
        <strain evidence="4">CHK187-14744</strain>
    </source>
</reference>
<comment type="subcellular location">
    <subcellularLocation>
        <location evidence="3">Cytoplasm</location>
    </subcellularLocation>
</comment>
<dbReference type="Proteomes" id="UP000824164">
    <property type="component" value="Unassembled WGS sequence"/>
</dbReference>
<comment type="caution">
    <text evidence="4">The sequence shown here is derived from an EMBL/GenBank/DDBJ whole genome shotgun (WGS) entry which is preliminary data.</text>
</comment>
<keyword evidence="3" id="KW-0067">ATP-binding</keyword>
<comment type="caution">
    <text evidence="3">Lacks conserved residue(s) required for the propagation of feature annotation.</text>
</comment>
<reference evidence="4" key="2">
    <citation type="journal article" date="2021" name="PeerJ">
        <title>Extensive microbial diversity within the chicken gut microbiome revealed by metagenomics and culture.</title>
        <authorList>
            <person name="Gilroy R."/>
            <person name="Ravi A."/>
            <person name="Getino M."/>
            <person name="Pursley I."/>
            <person name="Horton D.L."/>
            <person name="Alikhan N.F."/>
            <person name="Baker D."/>
            <person name="Gharbi K."/>
            <person name="Hall N."/>
            <person name="Watson M."/>
            <person name="Adriaenssens E.M."/>
            <person name="Foster-Nyarko E."/>
            <person name="Jarju S."/>
            <person name="Secka A."/>
            <person name="Antonio M."/>
            <person name="Oren A."/>
            <person name="Chaudhuri R.R."/>
            <person name="La Ragione R."/>
            <person name="Hildebrand F."/>
            <person name="Pallen M.J."/>
        </authorList>
    </citation>
    <scope>NUCLEOTIDE SEQUENCE</scope>
    <source>
        <strain evidence="4">CHK187-14744</strain>
    </source>
</reference>
<evidence type="ECO:0000256" key="3">
    <source>
        <dbReference type="HAMAP-Rule" id="MF_01539"/>
    </source>
</evidence>
<keyword evidence="3" id="KW-0547">Nucleotide-binding</keyword>
<dbReference type="InterPro" id="IPR008513">
    <property type="entry name" value="tRNA(Met)_cyd_acetate_ligase"/>
</dbReference>
<dbReference type="HAMAP" id="MF_01539">
    <property type="entry name" value="TmcAL"/>
    <property type="match status" value="1"/>
</dbReference>
<dbReference type="GO" id="GO:0006400">
    <property type="term" value="P:tRNA modification"/>
    <property type="evidence" value="ECO:0007669"/>
    <property type="project" value="UniProtKB-UniRule"/>
</dbReference>
<dbReference type="GO" id="GO:0000049">
    <property type="term" value="F:tRNA binding"/>
    <property type="evidence" value="ECO:0007669"/>
    <property type="project" value="UniProtKB-KW"/>
</dbReference>
<feature type="binding site" evidence="3">
    <location>
        <position position="194"/>
    </location>
    <ligand>
        <name>ATP</name>
        <dbReference type="ChEBI" id="CHEBI:30616"/>
    </ligand>
</feature>
<dbReference type="Gene3D" id="3.40.50.620">
    <property type="entry name" value="HUPs"/>
    <property type="match status" value="1"/>
</dbReference>
<gene>
    <name evidence="3" type="primary">tmcAL</name>
    <name evidence="4" type="ORF">IAB63_10280</name>
</gene>
<dbReference type="GO" id="GO:0005737">
    <property type="term" value="C:cytoplasm"/>
    <property type="evidence" value="ECO:0007669"/>
    <property type="project" value="UniProtKB-SubCell"/>
</dbReference>
<evidence type="ECO:0000256" key="2">
    <source>
        <dbReference type="ARBA" id="ARBA00022694"/>
    </source>
</evidence>
<dbReference type="InterPro" id="IPR014729">
    <property type="entry name" value="Rossmann-like_a/b/a_fold"/>
</dbReference>
<organism evidence="4 5">
    <name type="scientific">Candidatus Onthocola gallistercoris</name>
    <dbReference type="NCBI Taxonomy" id="2840876"/>
    <lineage>
        <taxon>Bacteria</taxon>
        <taxon>Bacillati</taxon>
        <taxon>Bacillota</taxon>
        <taxon>Bacilli</taxon>
        <taxon>Candidatus Onthocola</taxon>
    </lineage>
</organism>
<comment type="function">
    <text evidence="3">Catalyzes the formation of N(4)-acetylcytidine (ac(4)C) at the wobble position of elongator tRNA(Met), using acetate and ATP as substrates. First activates an acetate ion to form acetyladenylate (Ac-AMP) and then transfers the acetyl group to tRNA to form ac(4)C34.</text>
</comment>